<keyword evidence="2" id="KW-1185">Reference proteome</keyword>
<name>A0AAV4TQ15_CAEEX</name>
<dbReference type="AlphaFoldDB" id="A0AAV4TQ15"/>
<comment type="caution">
    <text evidence="1">The sequence shown here is derived from an EMBL/GenBank/DDBJ whole genome shotgun (WGS) entry which is preliminary data.</text>
</comment>
<dbReference type="EMBL" id="BPLR01011634">
    <property type="protein sequence ID" value="GIY47834.1"/>
    <property type="molecule type" value="Genomic_DNA"/>
</dbReference>
<gene>
    <name evidence="1" type="ORF">CEXT_243381</name>
</gene>
<accession>A0AAV4TQ15</accession>
<sequence length="136" mass="15711">MAITPADKAEKIADCWKLQFEPNQNFSNEFTNNLITSETDKYFNSPHVNYIHNVTATEVGFDVVLCESVVQNLYFETDLHCEVFLETTFPCGIPVGMTDYFKNISIDTFRKYSGRNNQNKISFKMTVLKMMLRKPS</sequence>
<evidence type="ECO:0000313" key="2">
    <source>
        <dbReference type="Proteomes" id="UP001054945"/>
    </source>
</evidence>
<reference evidence="1 2" key="1">
    <citation type="submission" date="2021-06" db="EMBL/GenBank/DDBJ databases">
        <title>Caerostris extrusa draft genome.</title>
        <authorList>
            <person name="Kono N."/>
            <person name="Arakawa K."/>
        </authorList>
    </citation>
    <scope>NUCLEOTIDE SEQUENCE [LARGE SCALE GENOMIC DNA]</scope>
</reference>
<dbReference type="Proteomes" id="UP001054945">
    <property type="component" value="Unassembled WGS sequence"/>
</dbReference>
<organism evidence="1 2">
    <name type="scientific">Caerostris extrusa</name>
    <name type="common">Bark spider</name>
    <name type="synonym">Caerostris bankana</name>
    <dbReference type="NCBI Taxonomy" id="172846"/>
    <lineage>
        <taxon>Eukaryota</taxon>
        <taxon>Metazoa</taxon>
        <taxon>Ecdysozoa</taxon>
        <taxon>Arthropoda</taxon>
        <taxon>Chelicerata</taxon>
        <taxon>Arachnida</taxon>
        <taxon>Araneae</taxon>
        <taxon>Araneomorphae</taxon>
        <taxon>Entelegynae</taxon>
        <taxon>Araneoidea</taxon>
        <taxon>Araneidae</taxon>
        <taxon>Caerostris</taxon>
    </lineage>
</organism>
<proteinExistence type="predicted"/>
<evidence type="ECO:0000313" key="1">
    <source>
        <dbReference type="EMBL" id="GIY47834.1"/>
    </source>
</evidence>
<protein>
    <submittedName>
        <fullName evidence="1">Uncharacterized protein</fullName>
    </submittedName>
</protein>